<accession>A0A9P6E4P5</accession>
<dbReference type="Pfam" id="PF20415">
    <property type="entry name" value="DUF6699"/>
    <property type="match status" value="1"/>
</dbReference>
<name>A0A9P6E4P5_9AGAR</name>
<proteinExistence type="predicted"/>
<dbReference type="AlphaFoldDB" id="A0A9P6E4P5"/>
<gene>
    <name evidence="3" type="ORF">CPB83DRAFT_112227</name>
</gene>
<feature type="domain" description="DUF6699" evidence="2">
    <location>
        <begin position="305"/>
        <end position="405"/>
    </location>
</feature>
<feature type="compositionally biased region" description="Polar residues" evidence="1">
    <location>
        <begin position="173"/>
        <end position="187"/>
    </location>
</feature>
<keyword evidence="4" id="KW-1185">Reference proteome</keyword>
<evidence type="ECO:0000256" key="1">
    <source>
        <dbReference type="SAM" id="MobiDB-lite"/>
    </source>
</evidence>
<evidence type="ECO:0000259" key="2">
    <source>
        <dbReference type="Pfam" id="PF20415"/>
    </source>
</evidence>
<feature type="compositionally biased region" description="Low complexity" evidence="1">
    <location>
        <begin position="199"/>
        <end position="208"/>
    </location>
</feature>
<feature type="compositionally biased region" description="Low complexity" evidence="1">
    <location>
        <begin position="222"/>
        <end position="238"/>
    </location>
</feature>
<feature type="compositionally biased region" description="Polar residues" evidence="1">
    <location>
        <begin position="78"/>
        <end position="94"/>
    </location>
</feature>
<sequence>MNVLIDFLLYTVTYHPSNIYQTQHHPQPQPAVIPHQGYTCQVPPPHADYGSLWRPQQFGYSDTISSTSALSSSYGSNPIESGSYYQGRPSSRPYTPSRDHNPQSTYTRSRSDSTHSRHMASHSNSYYDPHPSAISPTPSVDPRSFPPRGSSHLRPPSWYQNEQDSFQGHRGYYNTQGDGFASTSSARDMSGSHLHHLQSRPQSSLSTHSRSRERSRSRNDTSRTTYPSRSSTTSPSTPFKLSDVLNARMKEYPSIDWALWDPMTQVNFFVGPGRYGNHDPIYRSIAFTGTVPVAESVYIEAAPGRLDSLYIAITRWGPIKVSPREQKALTICDIIEGIDDWMKIPLHPRDWGGFDKTFMNQIFASYERRKRHSTPIHPLPENPMEGARRVDTLFCQVIWDGLELAQDFSHTKRLYLRLKAFHHVRG</sequence>
<feature type="compositionally biased region" description="Low complexity" evidence="1">
    <location>
        <begin position="65"/>
        <end position="76"/>
    </location>
</feature>
<feature type="compositionally biased region" description="Basic and acidic residues" evidence="1">
    <location>
        <begin position="210"/>
        <end position="221"/>
    </location>
</feature>
<reference evidence="3" key="1">
    <citation type="submission" date="2020-11" db="EMBL/GenBank/DDBJ databases">
        <authorList>
            <consortium name="DOE Joint Genome Institute"/>
            <person name="Ahrendt S."/>
            <person name="Riley R."/>
            <person name="Andreopoulos W."/>
            <person name="Labutti K."/>
            <person name="Pangilinan J."/>
            <person name="Ruiz-Duenas F.J."/>
            <person name="Barrasa J.M."/>
            <person name="Sanchez-Garcia M."/>
            <person name="Camarero S."/>
            <person name="Miyauchi S."/>
            <person name="Serrano A."/>
            <person name="Linde D."/>
            <person name="Babiker R."/>
            <person name="Drula E."/>
            <person name="Ayuso-Fernandez I."/>
            <person name="Pacheco R."/>
            <person name="Padilla G."/>
            <person name="Ferreira P."/>
            <person name="Barriuso J."/>
            <person name="Kellner H."/>
            <person name="Castanera R."/>
            <person name="Alfaro M."/>
            <person name="Ramirez L."/>
            <person name="Pisabarro A.G."/>
            <person name="Kuo A."/>
            <person name="Tritt A."/>
            <person name="Lipzen A."/>
            <person name="He G."/>
            <person name="Yan M."/>
            <person name="Ng V."/>
            <person name="Cullen D."/>
            <person name="Martin F."/>
            <person name="Rosso M.-N."/>
            <person name="Henrissat B."/>
            <person name="Hibbett D."/>
            <person name="Martinez A.T."/>
            <person name="Grigoriev I.V."/>
        </authorList>
    </citation>
    <scope>NUCLEOTIDE SEQUENCE</scope>
    <source>
        <strain evidence="3">CBS 506.95</strain>
    </source>
</reference>
<organism evidence="3 4">
    <name type="scientific">Crepidotus variabilis</name>
    <dbReference type="NCBI Taxonomy" id="179855"/>
    <lineage>
        <taxon>Eukaryota</taxon>
        <taxon>Fungi</taxon>
        <taxon>Dikarya</taxon>
        <taxon>Basidiomycota</taxon>
        <taxon>Agaricomycotina</taxon>
        <taxon>Agaricomycetes</taxon>
        <taxon>Agaricomycetidae</taxon>
        <taxon>Agaricales</taxon>
        <taxon>Agaricineae</taxon>
        <taxon>Crepidotaceae</taxon>
        <taxon>Crepidotus</taxon>
    </lineage>
</organism>
<dbReference type="Proteomes" id="UP000807306">
    <property type="component" value="Unassembled WGS sequence"/>
</dbReference>
<evidence type="ECO:0000313" key="4">
    <source>
        <dbReference type="Proteomes" id="UP000807306"/>
    </source>
</evidence>
<dbReference type="InterPro" id="IPR046522">
    <property type="entry name" value="DUF6699"/>
</dbReference>
<dbReference type="EMBL" id="MU157945">
    <property type="protein sequence ID" value="KAF9522462.1"/>
    <property type="molecule type" value="Genomic_DNA"/>
</dbReference>
<evidence type="ECO:0000313" key="3">
    <source>
        <dbReference type="EMBL" id="KAF9522462.1"/>
    </source>
</evidence>
<feature type="region of interest" description="Disordered" evidence="1">
    <location>
        <begin position="65"/>
        <end position="240"/>
    </location>
</feature>
<comment type="caution">
    <text evidence="3">The sequence shown here is derived from an EMBL/GenBank/DDBJ whole genome shotgun (WGS) entry which is preliminary data.</text>
</comment>
<protein>
    <recommendedName>
        <fullName evidence="2">DUF6699 domain-containing protein</fullName>
    </recommendedName>
</protein>